<accession>A0A481YPJ3</accession>
<proteinExistence type="predicted"/>
<dbReference type="EMBL" id="MK500288">
    <property type="protein sequence ID" value="QBK84712.1"/>
    <property type="molecule type" value="Genomic_DNA"/>
</dbReference>
<sequence>MTMYGYMTISSDRKHSKWKNILVWEIPEKHYIVFSKDNVVITRCDIDFLNPIIINNNSKIGMFKSVDGGEDLKVNKIKLGVTWSLKLNNNMPGIPVKNSKNGLCYHPRTRKFSNDGNGTGWYDIKPSSISPLEVLSSFNALLRII</sequence>
<gene>
    <name evidence="1" type="ORF">LCDPAC01_01930</name>
</gene>
<evidence type="ECO:0000313" key="1">
    <source>
        <dbReference type="EMBL" id="QBK84712.1"/>
    </source>
</evidence>
<organism evidence="1">
    <name type="scientific">Pithovirus LCDPAC01</name>
    <dbReference type="NCBI Taxonomy" id="2506600"/>
    <lineage>
        <taxon>Viruses</taxon>
        <taxon>Pithoviruses</taxon>
    </lineage>
</organism>
<name>A0A481YPJ3_9VIRU</name>
<protein>
    <submittedName>
        <fullName evidence="1">Uncharacterized protein</fullName>
    </submittedName>
</protein>
<reference evidence="1" key="1">
    <citation type="journal article" date="2019" name="MBio">
        <title>Virus Genomes from Deep Sea Sediments Expand the Ocean Megavirome and Support Independent Origins of Viral Gigantism.</title>
        <authorList>
            <person name="Backstrom D."/>
            <person name="Yutin N."/>
            <person name="Jorgensen S.L."/>
            <person name="Dharamshi J."/>
            <person name="Homa F."/>
            <person name="Zaremba-Niedwiedzka K."/>
            <person name="Spang A."/>
            <person name="Wolf Y.I."/>
            <person name="Koonin E.V."/>
            <person name="Ettema T.J."/>
        </authorList>
    </citation>
    <scope>NUCLEOTIDE SEQUENCE</scope>
</reference>